<accession>A0A926IDA4</accession>
<proteinExistence type="predicted"/>
<dbReference type="AlphaFoldDB" id="A0A926IDA4"/>
<sequence>MKIYKGICQESGKTVSIEDAYNYAIEHMSELPENEKLDFVEWFFSGNWILKEVTE</sequence>
<evidence type="ECO:0000313" key="1">
    <source>
        <dbReference type="EMBL" id="MBC8586077.1"/>
    </source>
</evidence>
<dbReference type="Proteomes" id="UP000623678">
    <property type="component" value="Unassembled WGS sequence"/>
</dbReference>
<organism evidence="1 2">
    <name type="scientific">Youxingia wuxianensis</name>
    <dbReference type="NCBI Taxonomy" id="2763678"/>
    <lineage>
        <taxon>Bacteria</taxon>
        <taxon>Bacillati</taxon>
        <taxon>Bacillota</taxon>
        <taxon>Clostridia</taxon>
        <taxon>Eubacteriales</taxon>
        <taxon>Oscillospiraceae</taxon>
        <taxon>Youxingia</taxon>
    </lineage>
</organism>
<gene>
    <name evidence="1" type="ORF">H8705_10835</name>
</gene>
<name>A0A926IDA4_9FIRM</name>
<reference evidence="1" key="1">
    <citation type="submission" date="2020-08" db="EMBL/GenBank/DDBJ databases">
        <title>Genome public.</title>
        <authorList>
            <person name="Liu C."/>
            <person name="Sun Q."/>
        </authorList>
    </citation>
    <scope>NUCLEOTIDE SEQUENCE</scope>
    <source>
        <strain evidence="1">NSJ-64</strain>
    </source>
</reference>
<protein>
    <submittedName>
        <fullName evidence="1">Uncharacterized protein</fullName>
    </submittedName>
</protein>
<comment type="caution">
    <text evidence="1">The sequence shown here is derived from an EMBL/GenBank/DDBJ whole genome shotgun (WGS) entry which is preliminary data.</text>
</comment>
<dbReference type="EMBL" id="JACRTD010000008">
    <property type="protein sequence ID" value="MBC8586077.1"/>
    <property type="molecule type" value="Genomic_DNA"/>
</dbReference>
<keyword evidence="2" id="KW-1185">Reference proteome</keyword>
<evidence type="ECO:0000313" key="2">
    <source>
        <dbReference type="Proteomes" id="UP000623678"/>
    </source>
</evidence>